<feature type="domain" description="Protein-glutamine gamma-glutamyltransferase-like C-terminal" evidence="3">
    <location>
        <begin position="194"/>
        <end position="260"/>
    </location>
</feature>
<protein>
    <recommendedName>
        <fullName evidence="3">Protein-glutamine gamma-glutamyltransferase-like C-terminal domain-containing protein</fullName>
    </recommendedName>
</protein>
<dbReference type="PATRIC" id="fig|188932.3.peg.3879"/>
<dbReference type="Pfam" id="PF13559">
    <property type="entry name" value="DUF4129"/>
    <property type="match status" value="1"/>
</dbReference>
<feature type="signal peptide" evidence="2">
    <location>
        <begin position="1"/>
        <end position="22"/>
    </location>
</feature>
<dbReference type="KEGG" id="pcm:AY601_3733"/>
<dbReference type="Proteomes" id="UP000071561">
    <property type="component" value="Chromosome"/>
</dbReference>
<sequence length="268" mass="31545" precursor="true">MPKYLVSFLLLLFTVQCFSVQAVQPVRSTKASGADQLIRKDQVIQGKISQKTIPAKSKLLRIDSSEIQLRNFDSQRLKSYSQQTAFKYDQTATVDDTLWNQFWAWFWRKLTGITRINYSGNFFRYLIISAFIVFIVFVVIKFTGVDFKLFMGKSKAVVIPYAASTDNIHEIDFNTEIDQAIQSANYRLAVRLMYLLSLKKLNSRNLINWQPEKTNQAYIREITDPQQREQFSLLTTQFEYIWYGEFFIDQENFKQVRNSYDQFNTALR</sequence>
<evidence type="ECO:0000313" key="4">
    <source>
        <dbReference type="EMBL" id="AMQ00593.1"/>
    </source>
</evidence>
<evidence type="ECO:0000256" key="2">
    <source>
        <dbReference type="SAM" id="SignalP"/>
    </source>
</evidence>
<evidence type="ECO:0000256" key="1">
    <source>
        <dbReference type="SAM" id="Phobius"/>
    </source>
</evidence>
<keyword evidence="5" id="KW-1185">Reference proteome</keyword>
<keyword evidence="1" id="KW-0812">Transmembrane</keyword>
<name>A0A127VGV1_9SPHI</name>
<evidence type="ECO:0000313" key="5">
    <source>
        <dbReference type="Proteomes" id="UP000071561"/>
    </source>
</evidence>
<proteinExistence type="predicted"/>
<keyword evidence="1" id="KW-0472">Membrane</keyword>
<accession>A0A127VGV1</accession>
<feature type="chain" id="PRO_5007280597" description="Protein-glutamine gamma-glutamyltransferase-like C-terminal domain-containing protein" evidence="2">
    <location>
        <begin position="23"/>
        <end position="268"/>
    </location>
</feature>
<keyword evidence="1" id="KW-1133">Transmembrane helix</keyword>
<organism evidence="4 5">
    <name type="scientific">Pedobacter cryoconitis</name>
    <dbReference type="NCBI Taxonomy" id="188932"/>
    <lineage>
        <taxon>Bacteria</taxon>
        <taxon>Pseudomonadati</taxon>
        <taxon>Bacteroidota</taxon>
        <taxon>Sphingobacteriia</taxon>
        <taxon>Sphingobacteriales</taxon>
        <taxon>Sphingobacteriaceae</taxon>
        <taxon>Pedobacter</taxon>
    </lineage>
</organism>
<dbReference type="EMBL" id="CP014504">
    <property type="protein sequence ID" value="AMQ00593.1"/>
    <property type="molecule type" value="Genomic_DNA"/>
</dbReference>
<dbReference type="OrthoDB" id="5491447at2"/>
<dbReference type="RefSeq" id="WP_068403742.1">
    <property type="nucleotide sequence ID" value="NZ_CP014504.1"/>
</dbReference>
<reference evidence="4 5" key="1">
    <citation type="submission" date="2016-03" db="EMBL/GenBank/DDBJ databases">
        <title>Complete genome sequence of Pedobacter cryoconitis PAMC 27485.</title>
        <authorList>
            <person name="Lee J."/>
            <person name="Kim O.-S."/>
        </authorList>
    </citation>
    <scope>NUCLEOTIDE SEQUENCE [LARGE SCALE GENOMIC DNA]</scope>
    <source>
        <strain evidence="4 5">PAMC 27485</strain>
    </source>
</reference>
<keyword evidence="2" id="KW-0732">Signal</keyword>
<evidence type="ECO:0000259" key="3">
    <source>
        <dbReference type="Pfam" id="PF13559"/>
    </source>
</evidence>
<gene>
    <name evidence="4" type="ORF">AY601_3733</name>
</gene>
<dbReference type="AlphaFoldDB" id="A0A127VGV1"/>
<feature type="transmembrane region" description="Helical" evidence="1">
    <location>
        <begin position="122"/>
        <end position="145"/>
    </location>
</feature>
<dbReference type="InterPro" id="IPR025403">
    <property type="entry name" value="TgpA-like_C"/>
</dbReference>